<dbReference type="EMBL" id="LDAU01000157">
    <property type="protein sequence ID" value="KRX02166.1"/>
    <property type="molecule type" value="Genomic_DNA"/>
</dbReference>
<dbReference type="Proteomes" id="UP000054937">
    <property type="component" value="Unassembled WGS sequence"/>
</dbReference>
<name>A0A0V0QJ28_PSEPJ</name>
<sequence length="159" mass="18339">MEQSLLFKQAIKNIANSQNYNIDKSLEAPPLLLGFQNEQLIKTSVKNICLLKSCEQSQGNAFSKNQLQLSNSQRFLFENTDQSIELSHLSLKNSITQRDVEKNNENQNQIIQQYQKQMQNLKLQQLDQISETQEELSCTSSKNLSNLNSRSRYKQSPLK</sequence>
<organism evidence="2 3">
    <name type="scientific">Pseudocohnilembus persalinus</name>
    <name type="common">Ciliate</name>
    <dbReference type="NCBI Taxonomy" id="266149"/>
    <lineage>
        <taxon>Eukaryota</taxon>
        <taxon>Sar</taxon>
        <taxon>Alveolata</taxon>
        <taxon>Ciliophora</taxon>
        <taxon>Intramacronucleata</taxon>
        <taxon>Oligohymenophorea</taxon>
        <taxon>Scuticociliatia</taxon>
        <taxon>Philasterida</taxon>
        <taxon>Pseudocohnilembidae</taxon>
        <taxon>Pseudocohnilembus</taxon>
    </lineage>
</organism>
<dbReference type="InParanoid" id="A0A0V0QJ28"/>
<gene>
    <name evidence="2" type="ORF">PPERSA_06361</name>
</gene>
<evidence type="ECO:0000313" key="2">
    <source>
        <dbReference type="EMBL" id="KRX02166.1"/>
    </source>
</evidence>
<dbReference type="AlphaFoldDB" id="A0A0V0QJ28"/>
<protein>
    <submittedName>
        <fullName evidence="2">Uncharacterized protein</fullName>
    </submittedName>
</protein>
<evidence type="ECO:0000313" key="3">
    <source>
        <dbReference type="Proteomes" id="UP000054937"/>
    </source>
</evidence>
<reference evidence="2 3" key="1">
    <citation type="journal article" date="2015" name="Sci. Rep.">
        <title>Genome of the facultative scuticociliatosis pathogen Pseudocohnilembus persalinus provides insight into its virulence through horizontal gene transfer.</title>
        <authorList>
            <person name="Xiong J."/>
            <person name="Wang G."/>
            <person name="Cheng J."/>
            <person name="Tian M."/>
            <person name="Pan X."/>
            <person name="Warren A."/>
            <person name="Jiang C."/>
            <person name="Yuan D."/>
            <person name="Miao W."/>
        </authorList>
    </citation>
    <scope>NUCLEOTIDE SEQUENCE [LARGE SCALE GENOMIC DNA]</scope>
    <source>
        <strain evidence="2">36N120E</strain>
    </source>
</reference>
<keyword evidence="3" id="KW-1185">Reference proteome</keyword>
<feature type="coiled-coil region" evidence="1">
    <location>
        <begin position="97"/>
        <end position="131"/>
    </location>
</feature>
<accession>A0A0V0QJ28</accession>
<keyword evidence="1" id="KW-0175">Coiled coil</keyword>
<evidence type="ECO:0000256" key="1">
    <source>
        <dbReference type="SAM" id="Coils"/>
    </source>
</evidence>
<proteinExistence type="predicted"/>
<comment type="caution">
    <text evidence="2">The sequence shown here is derived from an EMBL/GenBank/DDBJ whole genome shotgun (WGS) entry which is preliminary data.</text>
</comment>